<dbReference type="GO" id="GO:0000976">
    <property type="term" value="F:transcription cis-regulatory region binding"/>
    <property type="evidence" value="ECO:0007669"/>
    <property type="project" value="TreeGrafter"/>
</dbReference>
<dbReference type="GO" id="GO:0006355">
    <property type="term" value="P:regulation of DNA-templated transcription"/>
    <property type="evidence" value="ECO:0007669"/>
    <property type="project" value="InterPro"/>
</dbReference>
<dbReference type="SUPFAM" id="SSF52172">
    <property type="entry name" value="CheY-like"/>
    <property type="match status" value="1"/>
</dbReference>
<dbReference type="PROSITE" id="PS50110">
    <property type="entry name" value="RESPONSE_REGULATORY"/>
    <property type="match status" value="1"/>
</dbReference>
<keyword evidence="2" id="KW-0902">Two-component regulatory system</keyword>
<dbReference type="Proteomes" id="UP000032670">
    <property type="component" value="Unassembled WGS sequence"/>
</dbReference>
<dbReference type="InterPro" id="IPR039420">
    <property type="entry name" value="WalR-like"/>
</dbReference>
<evidence type="ECO:0000313" key="15">
    <source>
        <dbReference type="Proteomes" id="UP000270034"/>
    </source>
</evidence>
<evidence type="ECO:0000313" key="12">
    <source>
        <dbReference type="EMBL" id="OUI85304.1"/>
    </source>
</evidence>
<sequence>MRILCIGSNTAHDLGRPCTALTKAAADGTVAITLSEPDGVVETLRRSQYDLVVIQAPTPETRLLRHIRNSRLSTPICFIVSTTTPHQTADALVLGADECVLTSIEPVELLARLRAVVRRSGGHDSQTLHIGRLTVDVATRQACVDQKLVPLTPKEYDLVELLALRKNQFLNKEAVLDSLYTGEDEPHGKVIDVMVCKIRKKMRVFEISDPFLTLWRTGYRLNEEAFTPTAAIMNASQGTHASRESSIPIRSGINIITPQKKLIETL</sequence>
<dbReference type="RefSeq" id="WP_048841279.1">
    <property type="nucleotide sequence ID" value="NZ_BAMX01000017.1"/>
</dbReference>
<evidence type="ECO:0000313" key="14">
    <source>
        <dbReference type="Proteomes" id="UP000194639"/>
    </source>
</evidence>
<feature type="domain" description="Response regulatory" evidence="8">
    <location>
        <begin position="1"/>
        <end position="117"/>
    </location>
</feature>
<organism evidence="12 14">
    <name type="scientific">Acetobacter orientalis</name>
    <dbReference type="NCBI Taxonomy" id="146474"/>
    <lineage>
        <taxon>Bacteria</taxon>
        <taxon>Pseudomonadati</taxon>
        <taxon>Pseudomonadota</taxon>
        <taxon>Alphaproteobacteria</taxon>
        <taxon>Acetobacterales</taxon>
        <taxon>Acetobacteraceae</taxon>
        <taxon>Acetobacter</taxon>
    </lineage>
</organism>
<dbReference type="Gene3D" id="1.10.10.10">
    <property type="entry name" value="Winged helix-like DNA-binding domain superfamily/Winged helix DNA-binding domain"/>
    <property type="match status" value="1"/>
</dbReference>
<evidence type="ECO:0000256" key="1">
    <source>
        <dbReference type="ARBA" id="ARBA00022553"/>
    </source>
</evidence>
<comment type="caution">
    <text evidence="6">Lacks conserved residue(s) required for the propagation of feature annotation.</text>
</comment>
<dbReference type="SMART" id="SM00862">
    <property type="entry name" value="Trans_reg_C"/>
    <property type="match status" value="1"/>
</dbReference>
<reference evidence="11 13" key="1">
    <citation type="submission" date="2012-11" db="EMBL/GenBank/DDBJ databases">
        <title>Whole genome sequence of Acetobacter orientalis 21F-2.</title>
        <authorList>
            <person name="Azuma Y."/>
            <person name="Higashiura N."/>
            <person name="Hirakawa H."/>
            <person name="Matsushita K."/>
        </authorList>
    </citation>
    <scope>NUCLEOTIDE SEQUENCE [LARGE SCALE GENOMIC DNA]</scope>
    <source>
        <strain evidence="11 13">21F-2</strain>
    </source>
</reference>
<dbReference type="InterPro" id="IPR011006">
    <property type="entry name" value="CheY-like_superfamily"/>
</dbReference>
<dbReference type="InterPro" id="IPR001867">
    <property type="entry name" value="OmpR/PhoB-type_DNA-bd"/>
</dbReference>
<dbReference type="GO" id="GO:0032993">
    <property type="term" value="C:protein-DNA complex"/>
    <property type="evidence" value="ECO:0007669"/>
    <property type="project" value="TreeGrafter"/>
</dbReference>
<reference evidence="10 15" key="3">
    <citation type="submission" date="2018-02" db="EMBL/GenBank/DDBJ databases">
        <title>Acetobacter orientalis genome.</title>
        <authorList>
            <person name="Nakashima N."/>
            <person name="Tamura T."/>
        </authorList>
    </citation>
    <scope>NUCLEOTIDE SEQUENCE [LARGE SCALE GENOMIC DNA]</scope>
    <source>
        <strain evidence="10 15">FAN1</strain>
    </source>
</reference>
<dbReference type="Pfam" id="PF00486">
    <property type="entry name" value="Trans_reg_C"/>
    <property type="match status" value="1"/>
</dbReference>
<evidence type="ECO:0000259" key="8">
    <source>
        <dbReference type="PROSITE" id="PS50110"/>
    </source>
</evidence>
<dbReference type="AlphaFoldDB" id="A0A252A701"/>
<dbReference type="EMBL" id="JOMO01000003">
    <property type="protein sequence ID" value="OUI85304.1"/>
    <property type="molecule type" value="Genomic_DNA"/>
</dbReference>
<gene>
    <name evidence="11" type="ORF">Abor_017_114</name>
    <name evidence="10" type="ORF">AcetOrient_orf00908</name>
    <name evidence="12" type="ORF">HK12_06460</name>
</gene>
<accession>A0A252A701</accession>
<dbReference type="SUPFAM" id="SSF46894">
    <property type="entry name" value="C-terminal effector domain of the bipartite response regulators"/>
    <property type="match status" value="1"/>
</dbReference>
<keyword evidence="4 7" id="KW-0238">DNA-binding</keyword>
<reference evidence="12 14" key="2">
    <citation type="submission" date="2014-06" db="EMBL/GenBank/DDBJ databases">
        <authorList>
            <person name="Ju J."/>
            <person name="Zhang J."/>
        </authorList>
    </citation>
    <scope>NUCLEOTIDE SEQUENCE [LARGE SCALE GENOMIC DNA]</scope>
    <source>
        <strain evidence="12">DmW_045</strain>
    </source>
</reference>
<evidence type="ECO:0000256" key="2">
    <source>
        <dbReference type="ARBA" id="ARBA00023012"/>
    </source>
</evidence>
<dbReference type="GO" id="GO:0000156">
    <property type="term" value="F:phosphorelay response regulator activity"/>
    <property type="evidence" value="ECO:0007669"/>
    <property type="project" value="TreeGrafter"/>
</dbReference>
<evidence type="ECO:0000313" key="13">
    <source>
        <dbReference type="Proteomes" id="UP000032670"/>
    </source>
</evidence>
<dbReference type="STRING" id="1231341.Abor_017_114"/>
<keyword evidence="13" id="KW-1185">Reference proteome</keyword>
<evidence type="ECO:0000256" key="5">
    <source>
        <dbReference type="ARBA" id="ARBA00023163"/>
    </source>
</evidence>
<dbReference type="CDD" id="cd00383">
    <property type="entry name" value="trans_reg_C"/>
    <property type="match status" value="1"/>
</dbReference>
<dbReference type="GO" id="GO:0005829">
    <property type="term" value="C:cytosol"/>
    <property type="evidence" value="ECO:0007669"/>
    <property type="project" value="TreeGrafter"/>
</dbReference>
<dbReference type="KEGG" id="aot:AcetOri_orf00908"/>
<dbReference type="InterPro" id="IPR016032">
    <property type="entry name" value="Sig_transdc_resp-reg_C-effctor"/>
</dbReference>
<evidence type="ECO:0000256" key="7">
    <source>
        <dbReference type="PROSITE-ProRule" id="PRU01091"/>
    </source>
</evidence>
<dbReference type="Proteomes" id="UP000194639">
    <property type="component" value="Unassembled WGS sequence"/>
</dbReference>
<dbReference type="PANTHER" id="PTHR48111">
    <property type="entry name" value="REGULATOR OF RPOS"/>
    <property type="match status" value="1"/>
</dbReference>
<dbReference type="InterPro" id="IPR001789">
    <property type="entry name" value="Sig_transdc_resp-reg_receiver"/>
</dbReference>
<evidence type="ECO:0000313" key="10">
    <source>
        <dbReference type="EMBL" id="BBC78977.1"/>
    </source>
</evidence>
<evidence type="ECO:0000259" key="9">
    <source>
        <dbReference type="PROSITE" id="PS51755"/>
    </source>
</evidence>
<evidence type="ECO:0000256" key="6">
    <source>
        <dbReference type="PROSITE-ProRule" id="PRU00169"/>
    </source>
</evidence>
<evidence type="ECO:0000256" key="4">
    <source>
        <dbReference type="ARBA" id="ARBA00023125"/>
    </source>
</evidence>
<accession>A0A0D6NKY6</accession>
<dbReference type="EMBL" id="BAMX01000017">
    <property type="protein sequence ID" value="GAN66258.1"/>
    <property type="molecule type" value="Genomic_DNA"/>
</dbReference>
<protein>
    <submittedName>
        <fullName evidence="10 12">Regulator</fullName>
    </submittedName>
    <submittedName>
        <fullName evidence="11">Two component transcriptional regulator</fullName>
    </submittedName>
</protein>
<dbReference type="Proteomes" id="UP000270034">
    <property type="component" value="Chromosome"/>
</dbReference>
<dbReference type="PANTHER" id="PTHR48111:SF22">
    <property type="entry name" value="REGULATOR OF RPOS"/>
    <property type="match status" value="1"/>
</dbReference>
<keyword evidence="3" id="KW-0805">Transcription regulation</keyword>
<keyword evidence="5" id="KW-0804">Transcription</keyword>
<feature type="domain" description="OmpR/PhoB-type" evidence="9">
    <location>
        <begin position="125"/>
        <end position="223"/>
    </location>
</feature>
<dbReference type="InterPro" id="IPR036388">
    <property type="entry name" value="WH-like_DNA-bd_sf"/>
</dbReference>
<dbReference type="GeneID" id="76204404"/>
<evidence type="ECO:0000313" key="11">
    <source>
        <dbReference type="EMBL" id="GAN66258.1"/>
    </source>
</evidence>
<keyword evidence="1" id="KW-0597">Phosphoprotein</keyword>
<evidence type="ECO:0000256" key="3">
    <source>
        <dbReference type="ARBA" id="ARBA00023015"/>
    </source>
</evidence>
<dbReference type="Gene3D" id="3.40.50.2300">
    <property type="match status" value="1"/>
</dbReference>
<proteinExistence type="predicted"/>
<name>A0A252A701_9PROT</name>
<dbReference type="PROSITE" id="PS51755">
    <property type="entry name" value="OMPR_PHOB"/>
    <property type="match status" value="1"/>
</dbReference>
<feature type="DNA-binding region" description="OmpR/PhoB-type" evidence="7">
    <location>
        <begin position="125"/>
        <end position="223"/>
    </location>
</feature>
<dbReference type="EMBL" id="AP018515">
    <property type="protein sequence ID" value="BBC78977.1"/>
    <property type="molecule type" value="Genomic_DNA"/>
</dbReference>